<evidence type="ECO:0000313" key="3">
    <source>
        <dbReference type="EMBL" id="KAA9132271.1"/>
    </source>
</evidence>
<dbReference type="Proteomes" id="UP000326838">
    <property type="component" value="Unassembled WGS sequence"/>
</dbReference>
<comment type="caution">
    <text evidence="3">The sequence shown here is derived from an EMBL/GenBank/DDBJ whole genome shotgun (WGS) entry which is preliminary data.</text>
</comment>
<organism evidence="3 4">
    <name type="scientific">Microbacterium caowuchunii</name>
    <dbReference type="NCBI Taxonomy" id="2614638"/>
    <lineage>
        <taxon>Bacteria</taxon>
        <taxon>Bacillati</taxon>
        <taxon>Actinomycetota</taxon>
        <taxon>Actinomycetes</taxon>
        <taxon>Micrococcales</taxon>
        <taxon>Microbacteriaceae</taxon>
        <taxon>Microbacterium</taxon>
    </lineage>
</organism>
<dbReference type="AlphaFoldDB" id="A0A5N0TBZ9"/>
<reference evidence="4" key="1">
    <citation type="submission" date="2019-09" db="EMBL/GenBank/DDBJ databases">
        <title>Mumia zhuanghuii sp. nov. isolated from the intestinal contents of plateau pika (Ochotona curzoniae) in the Qinghai-Tibet plateau of China.</title>
        <authorList>
            <person name="Tian Z."/>
        </authorList>
    </citation>
    <scope>NUCLEOTIDE SEQUENCE [LARGE SCALE GENOMIC DNA]</scope>
    <source>
        <strain evidence="4">L-033</strain>
    </source>
</reference>
<evidence type="ECO:0000259" key="2">
    <source>
        <dbReference type="Pfam" id="PF17390"/>
    </source>
</evidence>
<dbReference type="Pfam" id="PF17390">
    <property type="entry name" value="Bac_rhamnosid_C"/>
    <property type="match status" value="1"/>
</dbReference>
<dbReference type="InterPro" id="IPR012341">
    <property type="entry name" value="6hp_glycosidase-like_sf"/>
</dbReference>
<dbReference type="RefSeq" id="WP_150894020.1">
    <property type="nucleotide sequence ID" value="NZ_VYUY01000015.1"/>
</dbReference>
<dbReference type="PANTHER" id="PTHR34987:SF6">
    <property type="entry name" value="ALPHA-L-RHAMNOSIDASE SIX-HAIRPIN GLYCOSIDASE DOMAIN-CONTAINING PROTEIN"/>
    <property type="match status" value="1"/>
</dbReference>
<dbReference type="PANTHER" id="PTHR34987">
    <property type="entry name" value="C, PUTATIVE (AFU_ORTHOLOGUE AFUA_3G02880)-RELATED"/>
    <property type="match status" value="1"/>
</dbReference>
<sequence length="681" mass="72465">MTTRQDAGAPPLGAAEIAARSLAYGADVLPDRPESAADRDWYYPYGEYETAALHRMIAEGFQANRHVDYAGNAGVTTASAVFRATAPEDAAGFRLRTTGPVLVHADGAPLATAPHGDEVPVPAVAPGTVLAIRIDVDDETVPAAATLPEGWDWECSTDGTRWLPAVPRPGDDEPPHLRGEPVVPLPVPPRGDGIFALPGPVLGRVEIVAEGTPVLGTGESVAEALADPRDRESRTDLQRTASVSFLSSHALGLRYASVTGADVASVTVHAQVRPALRRGGFLCDDVRLNRIWATSAYTLRLCLQTFLLDGIKRDRMPWMGDHALGVLTNAYAFADGEIVRNTLLALGRPRGGYVNGISDYSLWWVISHGMYQRHFGDRDFALSEADHIDAFVADLARHADADGVLRPPHVPGSFEHTGAGDAFLDWGVTLRPGADSTALQTLWHWALTSAATVLAAVEHPGAERWTTLAATLERTMIARAWNPSAGVWRDELDGTAEAGAYPNFLAALAGVTPDASPDAAIALIRDSPSGTPFMRSFALMALGRLGARATAVAEIGERWGHMLDAGATTFWEDFDADGSPLEMYGRPYGKSLCHAWSAGPAALLPELVLGIRPLSDGWARFTVDPELGHLRWAAATVPTPHGDVVVEVRDGSTRVDIPDGATLVVGDRQVPGPGTVHLPLA</sequence>
<dbReference type="Gene3D" id="1.50.10.10">
    <property type="match status" value="1"/>
</dbReference>
<accession>A0A5N0TBZ9</accession>
<dbReference type="InterPro" id="IPR035396">
    <property type="entry name" value="Bac_rhamnosid6H"/>
</dbReference>
<name>A0A5N0TBZ9_9MICO</name>
<feature type="domain" description="Alpha-L-rhamnosidase C-terminal" evidence="2">
    <location>
        <begin position="610"/>
        <end position="663"/>
    </location>
</feature>
<protein>
    <submittedName>
        <fullName evidence="3">Bacterial alpha-L-rhamnosidase</fullName>
    </submittedName>
</protein>
<proteinExistence type="predicted"/>
<keyword evidence="4" id="KW-1185">Reference proteome</keyword>
<feature type="domain" description="Alpha-L-rhamnosidase six-hairpin glycosidase" evidence="1">
    <location>
        <begin position="279"/>
        <end position="606"/>
    </location>
</feature>
<dbReference type="Pfam" id="PF17389">
    <property type="entry name" value="Bac_rhamnosid6H"/>
    <property type="match status" value="1"/>
</dbReference>
<gene>
    <name evidence="3" type="ORF">F6B40_11230</name>
</gene>
<evidence type="ECO:0000313" key="4">
    <source>
        <dbReference type="Proteomes" id="UP000326838"/>
    </source>
</evidence>
<dbReference type="SUPFAM" id="SSF48208">
    <property type="entry name" value="Six-hairpin glycosidases"/>
    <property type="match status" value="1"/>
</dbReference>
<dbReference type="EMBL" id="VYUY01000015">
    <property type="protein sequence ID" value="KAA9132271.1"/>
    <property type="molecule type" value="Genomic_DNA"/>
</dbReference>
<dbReference type="Gene3D" id="2.60.420.10">
    <property type="entry name" value="Maltose phosphorylase, domain 3"/>
    <property type="match status" value="1"/>
</dbReference>
<dbReference type="InterPro" id="IPR008928">
    <property type="entry name" value="6-hairpin_glycosidase_sf"/>
</dbReference>
<dbReference type="GO" id="GO:0005975">
    <property type="term" value="P:carbohydrate metabolic process"/>
    <property type="evidence" value="ECO:0007669"/>
    <property type="project" value="InterPro"/>
</dbReference>
<dbReference type="InterPro" id="IPR035398">
    <property type="entry name" value="Bac_rhamnosid_C"/>
</dbReference>
<evidence type="ECO:0000259" key="1">
    <source>
        <dbReference type="Pfam" id="PF17389"/>
    </source>
</evidence>